<dbReference type="PANTHER" id="PTHR46890">
    <property type="entry name" value="NON-LTR RETROLELEMENT REVERSE TRANSCRIPTASE-LIKE PROTEIN-RELATED"/>
    <property type="match status" value="1"/>
</dbReference>
<protein>
    <recommendedName>
        <fullName evidence="1">Reverse transcriptase domain-containing protein</fullName>
    </recommendedName>
</protein>
<feature type="domain" description="Reverse transcriptase" evidence="1">
    <location>
        <begin position="54"/>
        <end position="178"/>
    </location>
</feature>
<sequence>MQIDGTLHEDQEAIKHGLVDHFKRNFHKRRGWKPAWEDGTLPRLSVDFIELLEKEGARLVEEYRPICLVNGAYVIIAKVMANRLKRVCGELVEDTQSAFLPRRNLQEGFLTAQEVVAAVSKEQKRGLIFKLEFTKAYDSVDREFLLRLLGMHGFPRRWIRMVRQCIVIVHASRLINGEVAGFFPLNRGFAVSIVVLRSIIWTDPKREQEYDVRIKCGTTRGNEDGRMHGVSCRKFSNKVPGDSTC</sequence>
<gene>
    <name evidence="2" type="ORF">QJS10_CPB19g00132</name>
</gene>
<reference evidence="2" key="2">
    <citation type="submission" date="2023-06" db="EMBL/GenBank/DDBJ databases">
        <authorList>
            <person name="Ma L."/>
            <person name="Liu K.-W."/>
            <person name="Li Z."/>
            <person name="Hsiao Y.-Y."/>
            <person name="Qi Y."/>
            <person name="Fu T."/>
            <person name="Tang G."/>
            <person name="Zhang D."/>
            <person name="Sun W.-H."/>
            <person name="Liu D.-K."/>
            <person name="Li Y."/>
            <person name="Chen G.-Z."/>
            <person name="Liu X.-D."/>
            <person name="Liao X.-Y."/>
            <person name="Jiang Y.-T."/>
            <person name="Yu X."/>
            <person name="Hao Y."/>
            <person name="Huang J."/>
            <person name="Zhao X.-W."/>
            <person name="Ke S."/>
            <person name="Chen Y.-Y."/>
            <person name="Wu W.-L."/>
            <person name="Hsu J.-L."/>
            <person name="Lin Y.-F."/>
            <person name="Huang M.-D."/>
            <person name="Li C.-Y."/>
            <person name="Huang L."/>
            <person name="Wang Z.-W."/>
            <person name="Zhao X."/>
            <person name="Zhong W.-Y."/>
            <person name="Peng D.-H."/>
            <person name="Ahmad S."/>
            <person name="Lan S."/>
            <person name="Zhang J.-S."/>
            <person name="Tsai W.-C."/>
            <person name="Van De Peer Y."/>
            <person name="Liu Z.-J."/>
        </authorList>
    </citation>
    <scope>NUCLEOTIDE SEQUENCE</scope>
    <source>
        <strain evidence="2">CP</strain>
        <tissue evidence="2">Leaves</tissue>
    </source>
</reference>
<evidence type="ECO:0000313" key="2">
    <source>
        <dbReference type="EMBL" id="KAK1288897.1"/>
    </source>
</evidence>
<accession>A0AAV9CJE6</accession>
<keyword evidence="3" id="KW-1185">Reference proteome</keyword>
<comment type="caution">
    <text evidence="2">The sequence shown here is derived from an EMBL/GenBank/DDBJ whole genome shotgun (WGS) entry which is preliminary data.</text>
</comment>
<dbReference type="EMBL" id="JAUJYO010000019">
    <property type="protein sequence ID" value="KAK1288897.1"/>
    <property type="molecule type" value="Genomic_DNA"/>
</dbReference>
<evidence type="ECO:0000259" key="1">
    <source>
        <dbReference type="Pfam" id="PF00078"/>
    </source>
</evidence>
<dbReference type="PANTHER" id="PTHR46890:SF48">
    <property type="entry name" value="RNA-DIRECTED DNA POLYMERASE"/>
    <property type="match status" value="1"/>
</dbReference>
<reference evidence="2" key="1">
    <citation type="journal article" date="2023" name="Nat. Commun.">
        <title>Diploid and tetraploid genomes of Acorus and the evolution of monocots.</title>
        <authorList>
            <person name="Ma L."/>
            <person name="Liu K.W."/>
            <person name="Li Z."/>
            <person name="Hsiao Y.Y."/>
            <person name="Qi Y."/>
            <person name="Fu T."/>
            <person name="Tang G.D."/>
            <person name="Zhang D."/>
            <person name="Sun W.H."/>
            <person name="Liu D.K."/>
            <person name="Li Y."/>
            <person name="Chen G.Z."/>
            <person name="Liu X.D."/>
            <person name="Liao X.Y."/>
            <person name="Jiang Y.T."/>
            <person name="Yu X."/>
            <person name="Hao Y."/>
            <person name="Huang J."/>
            <person name="Zhao X.W."/>
            <person name="Ke S."/>
            <person name="Chen Y.Y."/>
            <person name="Wu W.L."/>
            <person name="Hsu J.L."/>
            <person name="Lin Y.F."/>
            <person name="Huang M.D."/>
            <person name="Li C.Y."/>
            <person name="Huang L."/>
            <person name="Wang Z.W."/>
            <person name="Zhao X."/>
            <person name="Zhong W.Y."/>
            <person name="Peng D.H."/>
            <person name="Ahmad S."/>
            <person name="Lan S."/>
            <person name="Zhang J.S."/>
            <person name="Tsai W.C."/>
            <person name="Van de Peer Y."/>
            <person name="Liu Z.J."/>
        </authorList>
    </citation>
    <scope>NUCLEOTIDE SEQUENCE</scope>
    <source>
        <strain evidence="2">CP</strain>
    </source>
</reference>
<proteinExistence type="predicted"/>
<dbReference type="AlphaFoldDB" id="A0AAV9CJE6"/>
<dbReference type="InterPro" id="IPR052343">
    <property type="entry name" value="Retrotransposon-Effector_Assoc"/>
</dbReference>
<dbReference type="Proteomes" id="UP001180020">
    <property type="component" value="Unassembled WGS sequence"/>
</dbReference>
<dbReference type="InterPro" id="IPR000477">
    <property type="entry name" value="RT_dom"/>
</dbReference>
<name>A0AAV9CJE6_ACOCL</name>
<dbReference type="Pfam" id="PF00078">
    <property type="entry name" value="RVT_1"/>
    <property type="match status" value="1"/>
</dbReference>
<organism evidence="2 3">
    <name type="scientific">Acorus calamus</name>
    <name type="common">Sweet flag</name>
    <dbReference type="NCBI Taxonomy" id="4465"/>
    <lineage>
        <taxon>Eukaryota</taxon>
        <taxon>Viridiplantae</taxon>
        <taxon>Streptophyta</taxon>
        <taxon>Embryophyta</taxon>
        <taxon>Tracheophyta</taxon>
        <taxon>Spermatophyta</taxon>
        <taxon>Magnoliopsida</taxon>
        <taxon>Liliopsida</taxon>
        <taxon>Acoraceae</taxon>
        <taxon>Acorus</taxon>
    </lineage>
</organism>
<evidence type="ECO:0000313" key="3">
    <source>
        <dbReference type="Proteomes" id="UP001180020"/>
    </source>
</evidence>